<dbReference type="GO" id="GO:0016747">
    <property type="term" value="F:acyltransferase activity, transferring groups other than amino-acyl groups"/>
    <property type="evidence" value="ECO:0007669"/>
    <property type="project" value="InterPro"/>
</dbReference>
<dbReference type="Proteomes" id="UP000316778">
    <property type="component" value="Unassembled WGS sequence"/>
</dbReference>
<dbReference type="InterPro" id="IPR000182">
    <property type="entry name" value="GNAT_dom"/>
</dbReference>
<dbReference type="EMBL" id="VLLG01000002">
    <property type="protein sequence ID" value="TWI91169.1"/>
    <property type="molecule type" value="Genomic_DNA"/>
</dbReference>
<dbReference type="AlphaFoldDB" id="A0A562TCC6"/>
<evidence type="ECO:0000313" key="3">
    <source>
        <dbReference type="Proteomes" id="UP000316778"/>
    </source>
</evidence>
<sequence length="154" mass="17362">MTWIEKTFDELSTAELYALLHLRNEIFIVEQRCPYQDLDYADQAAVHVMGYNAGMGLVAYTRIFGPGARAHGMQREMASIGRVLTAGAVRGKGIGRVLMERSIAVLEARFGRQSIQISAQQHLKAFYESLGFRQTSEMYLEDDIPHICMIRSGM</sequence>
<evidence type="ECO:0000313" key="2">
    <source>
        <dbReference type="EMBL" id="TWI91169.1"/>
    </source>
</evidence>
<gene>
    <name evidence="2" type="ORF">LX66_0534</name>
</gene>
<reference evidence="2 3" key="1">
    <citation type="journal article" date="2013" name="Stand. Genomic Sci.">
        <title>Genomic Encyclopedia of Type Strains, Phase I: The one thousand microbial genomes (KMG-I) project.</title>
        <authorList>
            <person name="Kyrpides N.C."/>
            <person name="Woyke T."/>
            <person name="Eisen J.A."/>
            <person name="Garrity G."/>
            <person name="Lilburn T.G."/>
            <person name="Beck B.J."/>
            <person name="Whitman W.B."/>
            <person name="Hugenholtz P."/>
            <person name="Klenk H.P."/>
        </authorList>
    </citation>
    <scope>NUCLEOTIDE SEQUENCE [LARGE SCALE GENOMIC DNA]</scope>
    <source>
        <strain evidence="2 3">DSM 13484</strain>
    </source>
</reference>
<organism evidence="2 3">
    <name type="scientific">Chitinophaga japonensis</name>
    <name type="common">Flexibacter japonensis</name>
    <dbReference type="NCBI Taxonomy" id="104662"/>
    <lineage>
        <taxon>Bacteria</taxon>
        <taxon>Pseudomonadati</taxon>
        <taxon>Bacteroidota</taxon>
        <taxon>Chitinophagia</taxon>
        <taxon>Chitinophagales</taxon>
        <taxon>Chitinophagaceae</taxon>
        <taxon>Chitinophaga</taxon>
    </lineage>
</organism>
<evidence type="ECO:0000259" key="1">
    <source>
        <dbReference type="PROSITE" id="PS51186"/>
    </source>
</evidence>
<comment type="caution">
    <text evidence="2">The sequence shown here is derived from an EMBL/GenBank/DDBJ whole genome shotgun (WGS) entry which is preliminary data.</text>
</comment>
<accession>A0A562TCC6</accession>
<dbReference type="PROSITE" id="PS51186">
    <property type="entry name" value="GNAT"/>
    <property type="match status" value="1"/>
</dbReference>
<dbReference type="Pfam" id="PF13673">
    <property type="entry name" value="Acetyltransf_10"/>
    <property type="match status" value="1"/>
</dbReference>
<dbReference type="RefSeq" id="WP_145710331.1">
    <property type="nucleotide sequence ID" value="NZ_BAAAFY010000001.1"/>
</dbReference>
<feature type="domain" description="N-acetyltransferase" evidence="1">
    <location>
        <begin position="6"/>
        <end position="151"/>
    </location>
</feature>
<proteinExistence type="predicted"/>
<protein>
    <submittedName>
        <fullName evidence="2">ElaA protein</fullName>
    </submittedName>
</protein>
<keyword evidence="3" id="KW-1185">Reference proteome</keyword>
<dbReference type="SUPFAM" id="SSF55729">
    <property type="entry name" value="Acyl-CoA N-acyltransferases (Nat)"/>
    <property type="match status" value="1"/>
</dbReference>
<dbReference type="OrthoDB" id="9796171at2"/>
<dbReference type="Gene3D" id="3.40.630.30">
    <property type="match status" value="1"/>
</dbReference>
<dbReference type="InterPro" id="IPR016181">
    <property type="entry name" value="Acyl_CoA_acyltransferase"/>
</dbReference>
<name>A0A562TCC6_CHIJA</name>